<sequence length="190" mass="20998">MTGSGKQKNESAITIKIPSPTDADDASLTSLLADIVNTVYKEAEADIFLPSYQRTSSTEISQYLRDGQLAVAYLNSTSEAVGCVFIKLLTPDRGEFGMLALDSRHKGTGLGRQMALFAEDECRRRGCTVMQLELLVPTTFQHAGKARLQAWYLRMGYKVVKLGSFDEDYPDLAKILAGPTEYRVFDKSLV</sequence>
<evidence type="ECO:0000313" key="2">
    <source>
        <dbReference type="EMBL" id="KAH7139771.1"/>
    </source>
</evidence>
<evidence type="ECO:0000313" key="3">
    <source>
        <dbReference type="Proteomes" id="UP000717696"/>
    </source>
</evidence>
<proteinExistence type="predicted"/>
<name>A0A9P9J1E7_9HYPO</name>
<dbReference type="Pfam" id="PF00583">
    <property type="entry name" value="Acetyltransf_1"/>
    <property type="match status" value="1"/>
</dbReference>
<dbReference type="PROSITE" id="PS51186">
    <property type="entry name" value="GNAT"/>
    <property type="match status" value="1"/>
</dbReference>
<comment type="caution">
    <text evidence="2">The sequence shown here is derived from an EMBL/GenBank/DDBJ whole genome shotgun (WGS) entry which is preliminary data.</text>
</comment>
<reference evidence="2" key="1">
    <citation type="journal article" date="2021" name="Nat. Commun.">
        <title>Genetic determinants of endophytism in the Arabidopsis root mycobiome.</title>
        <authorList>
            <person name="Mesny F."/>
            <person name="Miyauchi S."/>
            <person name="Thiergart T."/>
            <person name="Pickel B."/>
            <person name="Atanasova L."/>
            <person name="Karlsson M."/>
            <person name="Huettel B."/>
            <person name="Barry K.W."/>
            <person name="Haridas S."/>
            <person name="Chen C."/>
            <person name="Bauer D."/>
            <person name="Andreopoulos W."/>
            <person name="Pangilinan J."/>
            <person name="LaButti K."/>
            <person name="Riley R."/>
            <person name="Lipzen A."/>
            <person name="Clum A."/>
            <person name="Drula E."/>
            <person name="Henrissat B."/>
            <person name="Kohler A."/>
            <person name="Grigoriev I.V."/>
            <person name="Martin F.M."/>
            <person name="Hacquard S."/>
        </authorList>
    </citation>
    <scope>NUCLEOTIDE SEQUENCE</scope>
    <source>
        <strain evidence="2">MPI-CAGE-AT-0021</strain>
    </source>
</reference>
<keyword evidence="3" id="KW-1185">Reference proteome</keyword>
<dbReference type="InterPro" id="IPR000182">
    <property type="entry name" value="GNAT_dom"/>
</dbReference>
<dbReference type="OrthoDB" id="5689at2759"/>
<accession>A0A9P9J1E7</accession>
<dbReference type="Gene3D" id="3.40.630.30">
    <property type="match status" value="1"/>
</dbReference>
<evidence type="ECO:0000259" key="1">
    <source>
        <dbReference type="PROSITE" id="PS51186"/>
    </source>
</evidence>
<protein>
    <recommendedName>
        <fullName evidence="1">N-acetyltransferase domain-containing protein</fullName>
    </recommendedName>
</protein>
<dbReference type="InterPro" id="IPR016181">
    <property type="entry name" value="Acyl_CoA_acyltransferase"/>
</dbReference>
<organism evidence="2 3">
    <name type="scientific">Dactylonectria estremocensis</name>
    <dbReference type="NCBI Taxonomy" id="1079267"/>
    <lineage>
        <taxon>Eukaryota</taxon>
        <taxon>Fungi</taxon>
        <taxon>Dikarya</taxon>
        <taxon>Ascomycota</taxon>
        <taxon>Pezizomycotina</taxon>
        <taxon>Sordariomycetes</taxon>
        <taxon>Hypocreomycetidae</taxon>
        <taxon>Hypocreales</taxon>
        <taxon>Nectriaceae</taxon>
        <taxon>Dactylonectria</taxon>
    </lineage>
</organism>
<dbReference type="Proteomes" id="UP000717696">
    <property type="component" value="Unassembled WGS sequence"/>
</dbReference>
<dbReference type="AlphaFoldDB" id="A0A9P9J1E7"/>
<dbReference type="GO" id="GO:0016747">
    <property type="term" value="F:acyltransferase activity, transferring groups other than amino-acyl groups"/>
    <property type="evidence" value="ECO:0007669"/>
    <property type="project" value="InterPro"/>
</dbReference>
<dbReference type="EMBL" id="JAGMUU010000014">
    <property type="protein sequence ID" value="KAH7139771.1"/>
    <property type="molecule type" value="Genomic_DNA"/>
</dbReference>
<dbReference type="SUPFAM" id="SSF55729">
    <property type="entry name" value="Acyl-CoA N-acyltransferases (Nat)"/>
    <property type="match status" value="1"/>
</dbReference>
<feature type="domain" description="N-acetyltransferase" evidence="1">
    <location>
        <begin position="13"/>
        <end position="181"/>
    </location>
</feature>
<gene>
    <name evidence="2" type="ORF">B0J13DRAFT_447535</name>
</gene>
<dbReference type="CDD" id="cd04301">
    <property type="entry name" value="NAT_SF"/>
    <property type="match status" value="1"/>
</dbReference>